<dbReference type="PRINTS" id="PR00352">
    <property type="entry name" value="3FE4SFRDOXIN"/>
</dbReference>
<dbReference type="Pfam" id="PF13459">
    <property type="entry name" value="Fer4_15"/>
    <property type="match status" value="1"/>
</dbReference>
<dbReference type="GO" id="GO:0005506">
    <property type="term" value="F:iron ion binding"/>
    <property type="evidence" value="ECO:0007669"/>
    <property type="project" value="UniProtKB-UniRule"/>
</dbReference>
<evidence type="ECO:0000313" key="7">
    <source>
        <dbReference type="EMBL" id="OGG15168.1"/>
    </source>
</evidence>
<evidence type="ECO:0000256" key="5">
    <source>
        <dbReference type="ARBA" id="ARBA00023014"/>
    </source>
</evidence>
<proteinExistence type="predicted"/>
<dbReference type="GO" id="GO:0051536">
    <property type="term" value="F:iron-sulfur cluster binding"/>
    <property type="evidence" value="ECO:0007669"/>
    <property type="project" value="UniProtKB-KW"/>
</dbReference>
<dbReference type="PANTHER" id="PTHR36923:SF3">
    <property type="entry name" value="FERREDOXIN"/>
    <property type="match status" value="1"/>
</dbReference>
<dbReference type="PANTHER" id="PTHR36923">
    <property type="entry name" value="FERREDOXIN"/>
    <property type="match status" value="1"/>
</dbReference>
<sequence length="84" mass="8763">MDNSASSGPKKINNLTVHVDRNLCIGAASCVAVAPKTFVLDNEAKAIILDTAPQEDPNVLMDAAKACPVAAIIITDETGKQVFP</sequence>
<dbReference type="STRING" id="1798375.A2773_04740"/>
<keyword evidence="4 6" id="KW-0408">Iron</keyword>
<evidence type="ECO:0000256" key="6">
    <source>
        <dbReference type="RuleBase" id="RU368020"/>
    </source>
</evidence>
<keyword evidence="5 6" id="KW-0411">Iron-sulfur</keyword>
<evidence type="ECO:0000256" key="3">
    <source>
        <dbReference type="ARBA" id="ARBA00022982"/>
    </source>
</evidence>
<dbReference type="SUPFAM" id="SSF54862">
    <property type="entry name" value="4Fe-4S ferredoxins"/>
    <property type="match status" value="1"/>
</dbReference>
<evidence type="ECO:0000256" key="1">
    <source>
        <dbReference type="ARBA" id="ARBA00022448"/>
    </source>
</evidence>
<keyword evidence="2 6" id="KW-0479">Metal-binding</keyword>
<dbReference type="Gene3D" id="3.30.70.20">
    <property type="match status" value="1"/>
</dbReference>
<evidence type="ECO:0000256" key="4">
    <source>
        <dbReference type="ARBA" id="ARBA00023004"/>
    </source>
</evidence>
<gene>
    <name evidence="7" type="ORF">A2773_04740</name>
</gene>
<dbReference type="Proteomes" id="UP000177383">
    <property type="component" value="Unassembled WGS sequence"/>
</dbReference>
<keyword evidence="3 6" id="KW-0249">Electron transport</keyword>
<evidence type="ECO:0000256" key="2">
    <source>
        <dbReference type="ARBA" id="ARBA00022723"/>
    </source>
</evidence>
<dbReference type="InterPro" id="IPR001080">
    <property type="entry name" value="3Fe4S_ferredoxin"/>
</dbReference>
<keyword evidence="1 6" id="KW-0813">Transport</keyword>
<comment type="function">
    <text evidence="6">Ferredoxins are iron-sulfur proteins that transfer electrons in a wide variety of metabolic reactions.</text>
</comment>
<evidence type="ECO:0000313" key="8">
    <source>
        <dbReference type="Proteomes" id="UP000177383"/>
    </source>
</evidence>
<protein>
    <recommendedName>
        <fullName evidence="6">Ferredoxin</fullName>
    </recommendedName>
</protein>
<dbReference type="GO" id="GO:0009055">
    <property type="term" value="F:electron transfer activity"/>
    <property type="evidence" value="ECO:0007669"/>
    <property type="project" value="UniProtKB-UniRule"/>
</dbReference>
<dbReference type="AlphaFoldDB" id="A0A1F5ZRU2"/>
<reference evidence="7 8" key="1">
    <citation type="journal article" date="2016" name="Nat. Commun.">
        <title>Thousands of microbial genomes shed light on interconnected biogeochemical processes in an aquifer system.</title>
        <authorList>
            <person name="Anantharaman K."/>
            <person name="Brown C.T."/>
            <person name="Hug L.A."/>
            <person name="Sharon I."/>
            <person name="Castelle C.J."/>
            <person name="Probst A.J."/>
            <person name="Thomas B.C."/>
            <person name="Singh A."/>
            <person name="Wilkins M.J."/>
            <person name="Karaoz U."/>
            <person name="Brodie E.L."/>
            <person name="Williams K.H."/>
            <person name="Hubbard S.S."/>
            <person name="Banfield J.F."/>
        </authorList>
    </citation>
    <scope>NUCLEOTIDE SEQUENCE [LARGE SCALE GENOMIC DNA]</scope>
</reference>
<dbReference type="EMBL" id="MFJE01000005">
    <property type="protein sequence ID" value="OGG15168.1"/>
    <property type="molecule type" value="Genomic_DNA"/>
</dbReference>
<comment type="caution">
    <text evidence="7">The sequence shown here is derived from an EMBL/GenBank/DDBJ whole genome shotgun (WGS) entry which is preliminary data.</text>
</comment>
<accession>A0A1F5ZRU2</accession>
<name>A0A1F5ZRU2_9BACT</name>
<organism evidence="7 8">
    <name type="scientific">Candidatus Gottesmanbacteria bacterium RIFCSPHIGHO2_01_FULL_39_10</name>
    <dbReference type="NCBI Taxonomy" id="1798375"/>
    <lineage>
        <taxon>Bacteria</taxon>
        <taxon>Candidatus Gottesmaniibacteriota</taxon>
    </lineage>
</organism>
<dbReference type="InterPro" id="IPR051269">
    <property type="entry name" value="Fe-S_cluster_ET"/>
</dbReference>